<dbReference type="Gene3D" id="2.130.10.10">
    <property type="entry name" value="YVTN repeat-like/Quinoprotein amine dehydrogenase"/>
    <property type="match status" value="1"/>
</dbReference>
<dbReference type="STRING" id="1441930.Z042_02805"/>
<reference evidence="1 2" key="2">
    <citation type="submission" date="2015-03" db="EMBL/GenBank/DDBJ databases">
        <authorList>
            <person name="Chan K.-G."/>
        </authorList>
    </citation>
    <scope>NUCLEOTIDE SEQUENCE [LARGE SCALE GENOMIC DNA]</scope>
    <source>
        <strain evidence="1 2">RB-25</strain>
    </source>
</reference>
<dbReference type="OrthoDB" id="3635325at2"/>
<dbReference type="SUPFAM" id="SSF50978">
    <property type="entry name" value="WD40 repeat-like"/>
    <property type="match status" value="1"/>
</dbReference>
<protein>
    <recommendedName>
        <fullName evidence="3">Anaphase-promoting complex subunit 4 WD40 domain-containing protein</fullName>
    </recommendedName>
</protein>
<evidence type="ECO:0000313" key="1">
    <source>
        <dbReference type="EMBL" id="AHG22626.1"/>
    </source>
</evidence>
<dbReference type="eggNOG" id="COG1520">
    <property type="taxonomic scope" value="Bacteria"/>
</dbReference>
<dbReference type="InterPro" id="IPR015943">
    <property type="entry name" value="WD40/YVTN_repeat-like_dom_sf"/>
</dbReference>
<dbReference type="PATRIC" id="fig|1441930.4.peg.570"/>
<sequence>MAFVDAHTLCVGLSDGIVEIWNLKEMTRQRVKLADKGSCAQIFYNHDLQCLTVVIFNSHYSEDKHTSIFQIQLPSLQFKLVFTGNVVLSKNQQGAFLGRQINYVNKIEKDTFFNSAFKNSLERRLGHYDLFNHYIRIDNHKHFFALIGNPAEQHTHKELIEIEPEQGRVIDRYRIDPSQGHYMNLNAILSGDWFVFQAKIYNSNPTNRKYILFAINRLTKTTEWLTDLPTQVSAFCTSIHHHQIIASLTNGDVIIFDIVSGRLIQRLERSNQYGFPLSLARHNEILAIGYDDGTVEMLSL</sequence>
<organism evidence="1 2">
    <name type="scientific">Chania multitudinisentens RB-25</name>
    <dbReference type="NCBI Taxonomy" id="1441930"/>
    <lineage>
        <taxon>Bacteria</taxon>
        <taxon>Pseudomonadati</taxon>
        <taxon>Pseudomonadota</taxon>
        <taxon>Gammaproteobacteria</taxon>
        <taxon>Enterobacterales</taxon>
        <taxon>Yersiniaceae</taxon>
        <taxon>Chania</taxon>
    </lineage>
</organism>
<accession>W0LFX1</accession>
<reference evidence="1 2" key="1">
    <citation type="submission" date="2014-01" db="EMBL/GenBank/DDBJ databases">
        <title>Isolation of Serratia multitudinisentens RB-25 from Ex-Landfill site.</title>
        <authorList>
            <person name="Robson E.H.J."/>
        </authorList>
    </citation>
    <scope>NUCLEOTIDE SEQUENCE [LARGE SCALE GENOMIC DNA]</scope>
    <source>
        <strain evidence="1 2">RB-25</strain>
    </source>
</reference>
<evidence type="ECO:0000313" key="2">
    <source>
        <dbReference type="Proteomes" id="UP000019030"/>
    </source>
</evidence>
<dbReference type="Proteomes" id="UP000019030">
    <property type="component" value="Chromosome"/>
</dbReference>
<dbReference type="HOGENOM" id="CLU_076874_0_0_6"/>
<evidence type="ECO:0008006" key="3">
    <source>
        <dbReference type="Google" id="ProtNLM"/>
    </source>
</evidence>
<dbReference type="EMBL" id="CP007044">
    <property type="protein sequence ID" value="AHG22626.1"/>
    <property type="molecule type" value="Genomic_DNA"/>
</dbReference>
<gene>
    <name evidence="1" type="ORF">Z042_02805</name>
</gene>
<dbReference type="RefSeq" id="WP_024914192.1">
    <property type="nucleotide sequence ID" value="NZ_JAJC01000040.1"/>
</dbReference>
<dbReference type="AlphaFoldDB" id="W0LFX1"/>
<dbReference type="KEGG" id="sfo:Z042_02805"/>
<dbReference type="InterPro" id="IPR036322">
    <property type="entry name" value="WD40_repeat_dom_sf"/>
</dbReference>
<proteinExistence type="predicted"/>
<name>W0LFX1_9GAMM</name>
<keyword evidence="2" id="KW-1185">Reference proteome</keyword>